<dbReference type="EMBL" id="PEBD01000004">
    <property type="protein sequence ID" value="PHV68823.1"/>
    <property type="molecule type" value="Genomic_DNA"/>
</dbReference>
<sequence>MIPIELLLAPLNALITAMGTGVLPAGAPATQLRSTAAVLDDARASQHRLNSELAPQWSGAGGSQALATLDQAVRDTANHCDNSSDIAEVIESAADKVRLASVELQSILDSFVTIASAMGPSLFTPAGVAAVIPVAMTHIQRGIAVLEKTRAALADDTQRLMAIGRTPAGSATVDTQLARVGDELGNLTDAAFGPVQAAAPVTSQDAATGAQTLPAGLSATNPGGTGVAITLPDGSVAYAPNERAATAVRAALSQQGVPYVWGGTTPGQGLDCSGLTQWAYREAGVELPRLAQEQDTAGVAIAQSDLQPGDLAVWSGHVAMYVGNGQLVEAGDPVSVSPLRTTNMGQTFEGFYRPR</sequence>
<dbReference type="RefSeq" id="WP_099381912.1">
    <property type="nucleotide sequence ID" value="NZ_PEBD01000004.1"/>
</dbReference>
<organism evidence="6 7">
    <name type="scientific">Williamsia marianensis</name>
    <dbReference type="NCBI Taxonomy" id="85044"/>
    <lineage>
        <taxon>Bacteria</taxon>
        <taxon>Bacillati</taxon>
        <taxon>Actinomycetota</taxon>
        <taxon>Actinomycetes</taxon>
        <taxon>Mycobacteriales</taxon>
        <taxon>Nocardiaceae</taxon>
        <taxon>Williamsia</taxon>
    </lineage>
</organism>
<dbReference type="GO" id="GO:0008234">
    <property type="term" value="F:cysteine-type peptidase activity"/>
    <property type="evidence" value="ECO:0007669"/>
    <property type="project" value="UniProtKB-KW"/>
</dbReference>
<dbReference type="InterPro" id="IPR051794">
    <property type="entry name" value="PG_Endopeptidase_C40"/>
</dbReference>
<dbReference type="Pfam" id="PF00877">
    <property type="entry name" value="NLPC_P60"/>
    <property type="match status" value="1"/>
</dbReference>
<keyword evidence="4" id="KW-0788">Thiol protease</keyword>
<reference evidence="6 7" key="1">
    <citation type="submission" date="2017-10" db="EMBL/GenBank/DDBJ databases">
        <title>The draft genome sequence of Williamsia sp. BULT 1.1 isolated from the semi-arid grassland soils from South Africa.</title>
        <authorList>
            <person name="Kabwe M.H."/>
            <person name="Govender N."/>
            <person name="Mutseka Lunga P."/>
            <person name="Vikram S."/>
            <person name="Makhalanyane T.P."/>
        </authorList>
    </citation>
    <scope>NUCLEOTIDE SEQUENCE [LARGE SCALE GENOMIC DNA]</scope>
    <source>
        <strain evidence="6 7">BULT 1.1</strain>
    </source>
</reference>
<dbReference type="Proteomes" id="UP000225108">
    <property type="component" value="Unassembled WGS sequence"/>
</dbReference>
<keyword evidence="3 6" id="KW-0378">Hydrolase</keyword>
<evidence type="ECO:0000256" key="2">
    <source>
        <dbReference type="ARBA" id="ARBA00022670"/>
    </source>
</evidence>
<dbReference type="PANTHER" id="PTHR47359:SF3">
    <property type="entry name" value="NLP_P60 DOMAIN-CONTAINING PROTEIN-RELATED"/>
    <property type="match status" value="1"/>
</dbReference>
<dbReference type="Gene3D" id="3.90.1720.10">
    <property type="entry name" value="endopeptidase domain like (from Nostoc punctiforme)"/>
    <property type="match status" value="1"/>
</dbReference>
<evidence type="ECO:0000259" key="5">
    <source>
        <dbReference type="PROSITE" id="PS51935"/>
    </source>
</evidence>
<dbReference type="Gene3D" id="1.20.1260.20">
    <property type="entry name" value="PPE superfamily"/>
    <property type="match status" value="1"/>
</dbReference>
<protein>
    <submittedName>
        <fullName evidence="6">Hydrolase Nlp/P60</fullName>
    </submittedName>
</protein>
<comment type="similarity">
    <text evidence="1">Belongs to the peptidase C40 family.</text>
</comment>
<evidence type="ECO:0000256" key="4">
    <source>
        <dbReference type="ARBA" id="ARBA00022807"/>
    </source>
</evidence>
<evidence type="ECO:0000256" key="3">
    <source>
        <dbReference type="ARBA" id="ARBA00022801"/>
    </source>
</evidence>
<dbReference type="SUPFAM" id="SSF54001">
    <property type="entry name" value="Cysteine proteinases"/>
    <property type="match status" value="1"/>
</dbReference>
<dbReference type="GO" id="GO:0006508">
    <property type="term" value="P:proteolysis"/>
    <property type="evidence" value="ECO:0007669"/>
    <property type="project" value="UniProtKB-KW"/>
</dbReference>
<gene>
    <name evidence="6" type="ORF">CSW57_06630</name>
</gene>
<dbReference type="InterPro" id="IPR038765">
    <property type="entry name" value="Papain-like_cys_pep_sf"/>
</dbReference>
<evidence type="ECO:0000313" key="7">
    <source>
        <dbReference type="Proteomes" id="UP000225108"/>
    </source>
</evidence>
<dbReference type="InterPro" id="IPR038332">
    <property type="entry name" value="PPE_sf"/>
</dbReference>
<name>A0A2G3PSX2_WILMA</name>
<evidence type="ECO:0000313" key="6">
    <source>
        <dbReference type="EMBL" id="PHV68823.1"/>
    </source>
</evidence>
<keyword evidence="2" id="KW-0645">Protease</keyword>
<dbReference type="AlphaFoldDB" id="A0A2G3PSX2"/>
<dbReference type="PANTHER" id="PTHR47359">
    <property type="entry name" value="PEPTIDOGLYCAN DL-ENDOPEPTIDASE CWLO"/>
    <property type="match status" value="1"/>
</dbReference>
<evidence type="ECO:0000256" key="1">
    <source>
        <dbReference type="ARBA" id="ARBA00007074"/>
    </source>
</evidence>
<proteinExistence type="inferred from homology"/>
<comment type="caution">
    <text evidence="6">The sequence shown here is derived from an EMBL/GenBank/DDBJ whole genome shotgun (WGS) entry which is preliminary data.</text>
</comment>
<dbReference type="PROSITE" id="PS51935">
    <property type="entry name" value="NLPC_P60"/>
    <property type="match status" value="1"/>
</dbReference>
<dbReference type="InterPro" id="IPR000064">
    <property type="entry name" value="NLP_P60_dom"/>
</dbReference>
<feature type="domain" description="NlpC/P60" evidence="5">
    <location>
        <begin position="241"/>
        <end position="355"/>
    </location>
</feature>
<accession>A0A2G3PSX2</accession>